<dbReference type="EMBL" id="JACBPP010000013">
    <property type="protein sequence ID" value="KAF7998672.1"/>
    <property type="molecule type" value="Genomic_DNA"/>
</dbReference>
<dbReference type="AlphaFoldDB" id="A0A8H7GLG8"/>
<dbReference type="Proteomes" id="UP000649328">
    <property type="component" value="Unassembled WGS sequence"/>
</dbReference>
<reference evidence="1" key="1">
    <citation type="submission" date="2020-10" db="EMBL/GenBank/DDBJ databases">
        <title>The Whole-Genome Sequence of Metschnikowia persimmonesis, a Novel Endophytic Yeast Species Isolated from Medicinal Plant Diospyros kaki Thumb.</title>
        <authorList>
            <person name="Rahmat E."/>
            <person name="Kang Y."/>
        </authorList>
    </citation>
    <scope>NUCLEOTIDE SEQUENCE</scope>
    <source>
        <strain evidence="1">KIOM G15050</strain>
    </source>
</reference>
<accession>A0A8H7GLG8</accession>
<proteinExistence type="predicted"/>
<name>A0A8H7GLG8_9ASCO</name>
<protein>
    <submittedName>
        <fullName evidence="1">Uncharacterized protein</fullName>
    </submittedName>
</protein>
<evidence type="ECO:0000313" key="2">
    <source>
        <dbReference type="Proteomes" id="UP000649328"/>
    </source>
</evidence>
<organism evidence="1 2">
    <name type="scientific">Metschnikowia pulcherrima</name>
    <dbReference type="NCBI Taxonomy" id="27326"/>
    <lineage>
        <taxon>Eukaryota</taxon>
        <taxon>Fungi</taxon>
        <taxon>Dikarya</taxon>
        <taxon>Ascomycota</taxon>
        <taxon>Saccharomycotina</taxon>
        <taxon>Pichiomycetes</taxon>
        <taxon>Metschnikowiaceae</taxon>
        <taxon>Metschnikowia</taxon>
    </lineage>
</organism>
<gene>
    <name evidence="1" type="ORF">HF325_006914</name>
</gene>
<keyword evidence="2" id="KW-1185">Reference proteome</keyword>
<comment type="caution">
    <text evidence="1">The sequence shown here is derived from an EMBL/GenBank/DDBJ whole genome shotgun (WGS) entry which is preliminary data.</text>
</comment>
<evidence type="ECO:0000313" key="1">
    <source>
        <dbReference type="EMBL" id="KAF7998672.1"/>
    </source>
</evidence>
<sequence>MVEAAKIFEDIKGVFATVNRIETNSGHMTHLNRAQKYAHEHAKWGNLQAELISTSKNLADTFTSTTFGGNYRYPKLNEKSESRPIIVRHPADELQSTASPYRKVLEHGM</sequence>